<dbReference type="Proteomes" id="UP001341840">
    <property type="component" value="Unassembled WGS sequence"/>
</dbReference>
<reference evidence="1 2" key="1">
    <citation type="journal article" date="2023" name="Plants (Basel)">
        <title>Bridging the Gap: Combining Genomics and Transcriptomics Approaches to Understand Stylosanthes scabra, an Orphan Legume from the Brazilian Caatinga.</title>
        <authorList>
            <person name="Ferreira-Neto J.R.C."/>
            <person name="da Silva M.D."/>
            <person name="Binneck E."/>
            <person name="de Melo N.F."/>
            <person name="da Silva R.H."/>
            <person name="de Melo A.L.T.M."/>
            <person name="Pandolfi V."/>
            <person name="Bustamante F.O."/>
            <person name="Brasileiro-Vidal A.C."/>
            <person name="Benko-Iseppon A.M."/>
        </authorList>
    </citation>
    <scope>NUCLEOTIDE SEQUENCE [LARGE SCALE GENOMIC DNA]</scope>
    <source>
        <tissue evidence="1">Leaves</tissue>
    </source>
</reference>
<protein>
    <submittedName>
        <fullName evidence="1">Uncharacterized protein</fullName>
    </submittedName>
</protein>
<evidence type="ECO:0000313" key="2">
    <source>
        <dbReference type="Proteomes" id="UP001341840"/>
    </source>
</evidence>
<comment type="caution">
    <text evidence="1">The sequence shown here is derived from an EMBL/GenBank/DDBJ whole genome shotgun (WGS) entry which is preliminary data.</text>
</comment>
<evidence type="ECO:0000313" key="1">
    <source>
        <dbReference type="EMBL" id="MED6193368.1"/>
    </source>
</evidence>
<gene>
    <name evidence="1" type="ORF">PIB30_018710</name>
</gene>
<keyword evidence="2" id="KW-1185">Reference proteome</keyword>
<name>A0ABU6X9N9_9FABA</name>
<organism evidence="1 2">
    <name type="scientific">Stylosanthes scabra</name>
    <dbReference type="NCBI Taxonomy" id="79078"/>
    <lineage>
        <taxon>Eukaryota</taxon>
        <taxon>Viridiplantae</taxon>
        <taxon>Streptophyta</taxon>
        <taxon>Embryophyta</taxon>
        <taxon>Tracheophyta</taxon>
        <taxon>Spermatophyta</taxon>
        <taxon>Magnoliopsida</taxon>
        <taxon>eudicotyledons</taxon>
        <taxon>Gunneridae</taxon>
        <taxon>Pentapetalae</taxon>
        <taxon>rosids</taxon>
        <taxon>fabids</taxon>
        <taxon>Fabales</taxon>
        <taxon>Fabaceae</taxon>
        <taxon>Papilionoideae</taxon>
        <taxon>50 kb inversion clade</taxon>
        <taxon>dalbergioids sensu lato</taxon>
        <taxon>Dalbergieae</taxon>
        <taxon>Pterocarpus clade</taxon>
        <taxon>Stylosanthes</taxon>
    </lineage>
</organism>
<sequence>MAIMAEDVTEATEGWFSAGRDGVPLSLAKVAENSVSGSAGNDDVARVIDRDLLKRRLRRFVSLTPPPLLAAVLPWTRDGERGEWSRGCGQWGESMVGRRSGVRVLCIGCRDGVLEVPFFILDESWRVAGTRTVEAAIGDATVTMKSLSLSYFGILLMELSSSSSCSP</sequence>
<dbReference type="EMBL" id="JASCZI010211505">
    <property type="protein sequence ID" value="MED6193368.1"/>
    <property type="molecule type" value="Genomic_DNA"/>
</dbReference>
<accession>A0ABU6X9N9</accession>
<proteinExistence type="predicted"/>